<dbReference type="InterPro" id="IPR000515">
    <property type="entry name" value="MetI-like"/>
</dbReference>
<evidence type="ECO:0000256" key="5">
    <source>
        <dbReference type="ARBA" id="ARBA00022989"/>
    </source>
</evidence>
<evidence type="ECO:0000256" key="3">
    <source>
        <dbReference type="ARBA" id="ARBA00022475"/>
    </source>
</evidence>
<evidence type="ECO:0000313" key="11">
    <source>
        <dbReference type="Proteomes" id="UP000193017"/>
    </source>
</evidence>
<feature type="transmembrane region" description="Helical" evidence="7">
    <location>
        <begin position="89"/>
        <end position="112"/>
    </location>
</feature>
<evidence type="ECO:0000256" key="7">
    <source>
        <dbReference type="RuleBase" id="RU363032"/>
    </source>
</evidence>
<comment type="subcellular location">
    <subcellularLocation>
        <location evidence="1 7">Cell membrane</location>
        <topology evidence="1 7">Multi-pass membrane protein</topology>
    </subcellularLocation>
</comment>
<dbReference type="InterPro" id="IPR035906">
    <property type="entry name" value="MetI-like_sf"/>
</dbReference>
<keyword evidence="6 7" id="KW-0472">Membrane</keyword>
<keyword evidence="4 7" id="KW-0812">Transmembrane</keyword>
<evidence type="ECO:0000256" key="1">
    <source>
        <dbReference type="ARBA" id="ARBA00004651"/>
    </source>
</evidence>
<feature type="transmembrane region" description="Helical" evidence="7">
    <location>
        <begin position="124"/>
        <end position="145"/>
    </location>
</feature>
<dbReference type="Pfam" id="PF00528">
    <property type="entry name" value="BPD_transp_1"/>
    <property type="match status" value="1"/>
</dbReference>
<keyword evidence="11" id="KW-1185">Reference proteome</keyword>
<geneLocation type="plasmid" evidence="10 11">
    <name>unnamed</name>
</geneLocation>
<feature type="transmembrane region" description="Helical" evidence="7">
    <location>
        <begin position="157"/>
        <end position="180"/>
    </location>
</feature>
<feature type="transmembrane region" description="Helical" evidence="7">
    <location>
        <begin position="29"/>
        <end position="50"/>
    </location>
</feature>
<keyword evidence="2 7" id="KW-0813">Transport</keyword>
<proteinExistence type="inferred from homology"/>
<dbReference type="RefSeq" id="WP_085378967.1">
    <property type="nucleotide sequence ID" value="NZ_CP020613.1"/>
</dbReference>
<keyword evidence="10" id="KW-0614">Plasmid</keyword>
<dbReference type="Gene3D" id="1.10.3720.10">
    <property type="entry name" value="MetI-like"/>
    <property type="match status" value="1"/>
</dbReference>
<dbReference type="PANTHER" id="PTHR32243">
    <property type="entry name" value="MALTOSE TRANSPORT SYSTEM PERMEASE-RELATED"/>
    <property type="match status" value="1"/>
</dbReference>
<dbReference type="OrthoDB" id="9815445at2"/>
<dbReference type="SUPFAM" id="SSF161098">
    <property type="entry name" value="MetI-like"/>
    <property type="match status" value="1"/>
</dbReference>
<dbReference type="GO" id="GO:0005886">
    <property type="term" value="C:plasma membrane"/>
    <property type="evidence" value="ECO:0007669"/>
    <property type="project" value="UniProtKB-SubCell"/>
</dbReference>
<evidence type="ECO:0000256" key="4">
    <source>
        <dbReference type="ARBA" id="ARBA00022692"/>
    </source>
</evidence>
<evidence type="ECO:0000256" key="8">
    <source>
        <dbReference type="SAM" id="MobiDB-lite"/>
    </source>
</evidence>
<dbReference type="KEGG" id="pcon:B0A89_14070"/>
<dbReference type="GO" id="GO:0055085">
    <property type="term" value="P:transmembrane transport"/>
    <property type="evidence" value="ECO:0007669"/>
    <property type="project" value="InterPro"/>
</dbReference>
<feature type="domain" description="ABC transmembrane type-1" evidence="9">
    <location>
        <begin position="89"/>
        <end position="280"/>
    </location>
</feature>
<keyword evidence="3" id="KW-1003">Cell membrane</keyword>
<sequence length="295" mass="32263">MSRPATQAPSPAARPGPRRSGPRRLAGRAGIYFAALVLAVYSGFPIYWMIVSSLRPTQEMLMTPSLVPRHWTLGYYTSLLAQTDYPRQFLNSLIVAVTTVALTMMLSVMIAYGVTRQRIRGKQMIIVGMLYAYMFPPLLLAIPLYSMMTLVGLNDTLLSLVISHLTITMPLGVWFLWGFFKTLPFELEEAAMVDGCTRLGAFLRVVLPLSAPGLVTVAIFAFLLSWTDYTFALVMIGSDANKTVPLGLASMIGAFDLRWGDVMAGSTLIALPLFAAFIALSRYFVQGLTAGAVKG</sequence>
<feature type="transmembrane region" description="Helical" evidence="7">
    <location>
        <begin position="262"/>
        <end position="285"/>
    </location>
</feature>
<dbReference type="InterPro" id="IPR050901">
    <property type="entry name" value="BP-dep_ABC_trans_perm"/>
</dbReference>
<keyword evidence="5 7" id="KW-1133">Transmembrane helix</keyword>
<dbReference type="AlphaFoldDB" id="A0A1W6D1I4"/>
<organism evidence="10 11">
    <name type="scientific">Paracoccus contaminans</name>
    <dbReference type="NCBI Taxonomy" id="1945662"/>
    <lineage>
        <taxon>Bacteria</taxon>
        <taxon>Pseudomonadati</taxon>
        <taxon>Pseudomonadota</taxon>
        <taxon>Alphaproteobacteria</taxon>
        <taxon>Rhodobacterales</taxon>
        <taxon>Paracoccaceae</taxon>
        <taxon>Paracoccus</taxon>
    </lineage>
</organism>
<evidence type="ECO:0000256" key="6">
    <source>
        <dbReference type="ARBA" id="ARBA00023136"/>
    </source>
</evidence>
<dbReference type="CDD" id="cd06261">
    <property type="entry name" value="TM_PBP2"/>
    <property type="match status" value="1"/>
</dbReference>
<comment type="similarity">
    <text evidence="7">Belongs to the binding-protein-dependent transport system permease family.</text>
</comment>
<name>A0A1W6D1I4_9RHOB</name>
<evidence type="ECO:0000256" key="2">
    <source>
        <dbReference type="ARBA" id="ARBA00022448"/>
    </source>
</evidence>
<feature type="region of interest" description="Disordered" evidence="8">
    <location>
        <begin position="1"/>
        <end position="22"/>
    </location>
</feature>
<feature type="transmembrane region" description="Helical" evidence="7">
    <location>
        <begin position="201"/>
        <end position="226"/>
    </location>
</feature>
<protein>
    <submittedName>
        <fullName evidence="10">ABC transporter permease</fullName>
    </submittedName>
</protein>
<gene>
    <name evidence="10" type="ORF">B0A89_14070</name>
</gene>
<dbReference type="Proteomes" id="UP000193017">
    <property type="component" value="Plasmid unnamed"/>
</dbReference>
<dbReference type="PROSITE" id="PS50928">
    <property type="entry name" value="ABC_TM1"/>
    <property type="match status" value="1"/>
</dbReference>
<reference evidence="10 11" key="1">
    <citation type="submission" date="2017-03" db="EMBL/GenBank/DDBJ databases">
        <title>Genome sequence of Paracoccus contaminans isolated from a water microcosm.</title>
        <authorList>
            <person name="Aurass P."/>
            <person name="Karste S."/>
            <person name="Trost E."/>
            <person name="Glaeser S.P."/>
            <person name="Kaempfer P."/>
            <person name="Flieger A."/>
        </authorList>
    </citation>
    <scope>NUCLEOTIDE SEQUENCE [LARGE SCALE GENOMIC DNA]</scope>
    <source>
        <strain evidence="11">RKI 16-01929T\LMG 29738T\CCM 8701T\CIP 111112T</strain>
        <plasmid evidence="11">Plasmid unnamed</plasmid>
    </source>
</reference>
<evidence type="ECO:0000313" key="10">
    <source>
        <dbReference type="EMBL" id="ARJ70955.1"/>
    </source>
</evidence>
<accession>A0A1W6D1I4</accession>
<evidence type="ECO:0000259" key="9">
    <source>
        <dbReference type="PROSITE" id="PS50928"/>
    </source>
</evidence>
<dbReference type="PANTHER" id="PTHR32243:SF18">
    <property type="entry name" value="INNER MEMBRANE ABC TRANSPORTER PERMEASE PROTEIN YCJP"/>
    <property type="match status" value="1"/>
</dbReference>
<dbReference type="EMBL" id="CP020613">
    <property type="protein sequence ID" value="ARJ70955.1"/>
    <property type="molecule type" value="Genomic_DNA"/>
</dbReference>